<keyword evidence="3" id="KW-0808">Transferase</keyword>
<dbReference type="STRING" id="314256.OG2516_00210"/>
<dbReference type="Pfam" id="PF13444">
    <property type="entry name" value="Acetyltransf_5"/>
    <property type="match status" value="1"/>
</dbReference>
<keyword evidence="2" id="KW-0444">Lipid biosynthesis</keyword>
<dbReference type="AlphaFoldDB" id="Q2CDU9"/>
<dbReference type="PANTHER" id="PTHR37323">
    <property type="entry name" value="GCN5-RELATED N-ACETYLTRANSFERASE"/>
    <property type="match status" value="1"/>
</dbReference>
<comment type="function">
    <text evidence="9">Catalyzes the first step in the biosynthesis of ornithine lipids, which are phosphorus-free membrane lipids. Catalyzes the 3-hydroxyacyl-acyl carrier protein-dependent acylation of ornithine to form lyso-ornithine lipid (LOL).</text>
</comment>
<dbReference type="EC" id="2.3.2.30" evidence="7"/>
<dbReference type="eggNOG" id="COG3176">
    <property type="taxonomic scope" value="Bacteria"/>
</dbReference>
<dbReference type="GO" id="GO:0006629">
    <property type="term" value="P:lipid metabolic process"/>
    <property type="evidence" value="ECO:0007669"/>
    <property type="project" value="UniProtKB-KW"/>
</dbReference>
<keyword evidence="12" id="KW-1185">Reference proteome</keyword>
<protein>
    <recommendedName>
        <fullName evidence="8">L-ornithine N(alpha)-acyltransferase</fullName>
        <ecNumber evidence="7">2.3.2.30</ecNumber>
    </recommendedName>
</protein>
<dbReference type="Proteomes" id="UP000003635">
    <property type="component" value="Unassembled WGS sequence"/>
</dbReference>
<dbReference type="PANTHER" id="PTHR37323:SF1">
    <property type="entry name" value="L-ORNITHINE N(ALPHA)-ACYLTRANSFERASE"/>
    <property type="match status" value="1"/>
</dbReference>
<dbReference type="InterPro" id="IPR052351">
    <property type="entry name" value="Ornithine_N-alpha-AT"/>
</dbReference>
<evidence type="ECO:0000256" key="3">
    <source>
        <dbReference type="ARBA" id="ARBA00022679"/>
    </source>
</evidence>
<comment type="pathway">
    <text evidence="1">Lipid metabolism.</text>
</comment>
<dbReference type="GO" id="GO:0043810">
    <property type="term" value="F:ornithine-acyl [acyl carrier protein] N-acyltransferase activity"/>
    <property type="evidence" value="ECO:0007669"/>
    <property type="project" value="UniProtKB-EC"/>
</dbReference>
<dbReference type="Gene3D" id="3.40.630.30">
    <property type="match status" value="1"/>
</dbReference>
<sequence>MLSRGRYRARFAAGAADVAAAQGLRHLCFRGGAGRDEDRFDAACAHVLVEDVDGGRLVGCFRLQALTGEGISDSYAGQVYDLSRLAGFPGPMVELGRFCIHPDARDADILRVAWGALTRHVDAHRIALLFGCASFRGTDPAPYRDSLALLAAGHLAPERWRPGVKAAEVVRFAGWGGADRRAGLAGMPPLLRTYLAMGGWVSDHAVVDREMGTLHVFTGVEIGRVPERRARALRAL</sequence>
<accession>Q2CDU9</accession>
<name>Q2CDU9_OCEGH</name>
<organism evidence="11 12">
    <name type="scientific">Oceanicola granulosus (strain ATCC BAA-861 / DSM 15982 / KCTC 12143 / HTCC2516)</name>
    <dbReference type="NCBI Taxonomy" id="314256"/>
    <lineage>
        <taxon>Bacteria</taxon>
        <taxon>Pseudomonadati</taxon>
        <taxon>Pseudomonadota</taxon>
        <taxon>Alphaproteobacteria</taxon>
        <taxon>Rhodobacterales</taxon>
        <taxon>Roseobacteraceae</taxon>
        <taxon>Oceanicola</taxon>
    </lineage>
</organism>
<comment type="catalytic activity">
    <reaction evidence="10">
        <text>a (3R)-hydroxyacyl-[ACP] + L-ornithine = a lyso-ornithine lipid + holo-[ACP] + H(+)</text>
        <dbReference type="Rhea" id="RHEA:20633"/>
        <dbReference type="Rhea" id="RHEA-COMP:9685"/>
        <dbReference type="Rhea" id="RHEA-COMP:9945"/>
        <dbReference type="ChEBI" id="CHEBI:15378"/>
        <dbReference type="ChEBI" id="CHEBI:46911"/>
        <dbReference type="ChEBI" id="CHEBI:64479"/>
        <dbReference type="ChEBI" id="CHEBI:78827"/>
        <dbReference type="ChEBI" id="CHEBI:138482"/>
        <dbReference type="EC" id="2.3.2.30"/>
    </reaction>
    <physiologicalReaction direction="left-to-right" evidence="10">
        <dbReference type="Rhea" id="RHEA:20634"/>
    </physiologicalReaction>
</comment>
<evidence type="ECO:0000256" key="10">
    <source>
        <dbReference type="ARBA" id="ARBA00047785"/>
    </source>
</evidence>
<evidence type="ECO:0000256" key="4">
    <source>
        <dbReference type="ARBA" id="ARBA00023098"/>
    </source>
</evidence>
<evidence type="ECO:0000256" key="5">
    <source>
        <dbReference type="ARBA" id="ARBA00023315"/>
    </source>
</evidence>
<evidence type="ECO:0000256" key="9">
    <source>
        <dbReference type="ARBA" id="ARBA00045724"/>
    </source>
</evidence>
<comment type="caution">
    <text evidence="11">The sequence shown here is derived from an EMBL/GenBank/DDBJ whole genome shotgun (WGS) entry which is preliminary data.</text>
</comment>
<comment type="similarity">
    <text evidence="6">Belongs to the acetyltransferase family. OlsB subfamily.</text>
</comment>
<evidence type="ECO:0000256" key="7">
    <source>
        <dbReference type="ARBA" id="ARBA00039058"/>
    </source>
</evidence>
<evidence type="ECO:0000256" key="1">
    <source>
        <dbReference type="ARBA" id="ARBA00005189"/>
    </source>
</evidence>
<evidence type="ECO:0000313" key="11">
    <source>
        <dbReference type="EMBL" id="EAR50879.1"/>
    </source>
</evidence>
<dbReference type="HOGENOM" id="CLU_058962_1_1_5"/>
<dbReference type="SUPFAM" id="SSF55729">
    <property type="entry name" value="Acyl-CoA N-acyltransferases (Nat)"/>
    <property type="match status" value="1"/>
</dbReference>
<proteinExistence type="inferred from homology"/>
<reference evidence="11 12" key="1">
    <citation type="journal article" date="2010" name="J. Bacteriol.">
        <title>Genome sequences of Oceanicola granulosus HTCC2516(T) and Oceanicola batsensis HTCC2597(TDelta).</title>
        <authorList>
            <person name="Thrash J.C."/>
            <person name="Cho J.C."/>
            <person name="Vergin K.L."/>
            <person name="Giovannoni S.J."/>
        </authorList>
    </citation>
    <scope>NUCLEOTIDE SEQUENCE [LARGE SCALE GENOMIC DNA]</scope>
    <source>
        <strain evidence="12">ATCC BAA-861 / DSM 15982 / KCTC 12143 / HTCC2516</strain>
    </source>
</reference>
<keyword evidence="4" id="KW-0443">Lipid metabolism</keyword>
<keyword evidence="5" id="KW-0012">Acyltransferase</keyword>
<evidence type="ECO:0000256" key="6">
    <source>
        <dbReference type="ARBA" id="ARBA00038095"/>
    </source>
</evidence>
<evidence type="ECO:0000256" key="2">
    <source>
        <dbReference type="ARBA" id="ARBA00022516"/>
    </source>
</evidence>
<dbReference type="RefSeq" id="WP_007253577.1">
    <property type="nucleotide sequence ID" value="NZ_CH724107.1"/>
</dbReference>
<evidence type="ECO:0000313" key="12">
    <source>
        <dbReference type="Proteomes" id="UP000003635"/>
    </source>
</evidence>
<dbReference type="InterPro" id="IPR016181">
    <property type="entry name" value="Acyl_CoA_acyltransferase"/>
</dbReference>
<evidence type="ECO:0000256" key="8">
    <source>
        <dbReference type="ARBA" id="ARBA00039866"/>
    </source>
</evidence>
<dbReference type="EMBL" id="AAOT01000021">
    <property type="protein sequence ID" value="EAR50879.1"/>
    <property type="molecule type" value="Genomic_DNA"/>
</dbReference>
<gene>
    <name evidence="11" type="ORF">OG2516_00210</name>
</gene>